<keyword evidence="3" id="KW-1185">Reference proteome</keyword>
<reference evidence="2" key="2">
    <citation type="submission" date="2023-02" db="EMBL/GenBank/DDBJ databases">
        <authorList>
            <consortium name="DOE Joint Genome Institute"/>
            <person name="Mondo S.J."/>
            <person name="Chang Y."/>
            <person name="Wang Y."/>
            <person name="Ahrendt S."/>
            <person name="Andreopoulos W."/>
            <person name="Barry K."/>
            <person name="Beard J."/>
            <person name="Benny G.L."/>
            <person name="Blankenship S."/>
            <person name="Bonito G."/>
            <person name="Cuomo C."/>
            <person name="Desiro A."/>
            <person name="Gervers K.A."/>
            <person name="Hundley H."/>
            <person name="Kuo A."/>
            <person name="LaButti K."/>
            <person name="Lang B.F."/>
            <person name="Lipzen A."/>
            <person name="O'Donnell K."/>
            <person name="Pangilinan J."/>
            <person name="Reynolds N."/>
            <person name="Sandor L."/>
            <person name="Smith M.W."/>
            <person name="Tsang A."/>
            <person name="Grigoriev I.V."/>
            <person name="Stajich J.E."/>
            <person name="Spatafora J.W."/>
        </authorList>
    </citation>
    <scope>NUCLEOTIDE SEQUENCE</scope>
    <source>
        <strain evidence="2">RSA 2281</strain>
    </source>
</reference>
<keyword evidence="1" id="KW-0812">Transmembrane</keyword>
<dbReference type="AlphaFoldDB" id="A0AAD5JXV6"/>
<comment type="caution">
    <text evidence="2">The sequence shown here is derived from an EMBL/GenBank/DDBJ whole genome shotgun (WGS) entry which is preliminary data.</text>
</comment>
<keyword evidence="1" id="KW-1133">Transmembrane helix</keyword>
<keyword evidence="1" id="KW-0472">Membrane</keyword>
<sequence>MLYHLKTLPMKMLYFFLVYKIIIFFFGYNARLHVICHLGGSLHRNNKSATLSNSYMLTNLKIFYPSSEAMGIGKHNYSTFQMIIFSCQKEFIYKAVGSHTKKNQVLINRQCRPQTLVQLILCKKNEVQKTTNKIWTKVRQGYLLKVSQLLASTWNVHPSYLSSFLMEITKNPKSYNG</sequence>
<evidence type="ECO:0000313" key="3">
    <source>
        <dbReference type="Proteomes" id="UP001209540"/>
    </source>
</evidence>
<protein>
    <submittedName>
        <fullName evidence="2">Uncharacterized protein</fullName>
    </submittedName>
</protein>
<feature type="transmembrane region" description="Helical" evidence="1">
    <location>
        <begin position="12"/>
        <end position="28"/>
    </location>
</feature>
<dbReference type="EMBL" id="JAIXMP010000049">
    <property type="protein sequence ID" value="KAI9245867.1"/>
    <property type="molecule type" value="Genomic_DNA"/>
</dbReference>
<reference evidence="2" key="1">
    <citation type="journal article" date="2022" name="IScience">
        <title>Evolution of zygomycete secretomes and the origins of terrestrial fungal ecologies.</title>
        <authorList>
            <person name="Chang Y."/>
            <person name="Wang Y."/>
            <person name="Mondo S."/>
            <person name="Ahrendt S."/>
            <person name="Andreopoulos W."/>
            <person name="Barry K."/>
            <person name="Beard J."/>
            <person name="Benny G.L."/>
            <person name="Blankenship S."/>
            <person name="Bonito G."/>
            <person name="Cuomo C."/>
            <person name="Desiro A."/>
            <person name="Gervers K.A."/>
            <person name="Hundley H."/>
            <person name="Kuo A."/>
            <person name="LaButti K."/>
            <person name="Lang B.F."/>
            <person name="Lipzen A."/>
            <person name="O'Donnell K."/>
            <person name="Pangilinan J."/>
            <person name="Reynolds N."/>
            <person name="Sandor L."/>
            <person name="Smith M.E."/>
            <person name="Tsang A."/>
            <person name="Grigoriev I.V."/>
            <person name="Stajich J.E."/>
            <person name="Spatafora J.W."/>
        </authorList>
    </citation>
    <scope>NUCLEOTIDE SEQUENCE</scope>
    <source>
        <strain evidence="2">RSA 2281</strain>
    </source>
</reference>
<proteinExistence type="predicted"/>
<evidence type="ECO:0000313" key="2">
    <source>
        <dbReference type="EMBL" id="KAI9245867.1"/>
    </source>
</evidence>
<gene>
    <name evidence="2" type="ORF">BDA99DRAFT_592805</name>
</gene>
<dbReference type="Proteomes" id="UP001209540">
    <property type="component" value="Unassembled WGS sequence"/>
</dbReference>
<accession>A0AAD5JXV6</accession>
<organism evidence="2 3">
    <name type="scientific">Phascolomyces articulosus</name>
    <dbReference type="NCBI Taxonomy" id="60185"/>
    <lineage>
        <taxon>Eukaryota</taxon>
        <taxon>Fungi</taxon>
        <taxon>Fungi incertae sedis</taxon>
        <taxon>Mucoromycota</taxon>
        <taxon>Mucoromycotina</taxon>
        <taxon>Mucoromycetes</taxon>
        <taxon>Mucorales</taxon>
        <taxon>Lichtheimiaceae</taxon>
        <taxon>Phascolomyces</taxon>
    </lineage>
</organism>
<evidence type="ECO:0000256" key="1">
    <source>
        <dbReference type="SAM" id="Phobius"/>
    </source>
</evidence>
<name>A0AAD5JXV6_9FUNG</name>